<protein>
    <submittedName>
        <fullName evidence="3">SET domain-containing protein</fullName>
    </submittedName>
</protein>
<dbReference type="AlphaFoldDB" id="A0AAD3D1L3"/>
<accession>A0AAD3D1L3</accession>
<sequence>MKLMLSSPIFTLFLSLAITDAFITPNVKPSVVPSSVGLSLSSTCLFAKRDISRLAEFANQHDVQFSPSAELTLNSGEDYGIKLVKSAQQNECILSVPKSLVLDSDKIKREWFEYLEKPIEYIEGMGLHDSALNFVLITKVLYENSLGEESKWYEWIQSLPSSFSTGVCMDEVELECLPPFALALANFEKQQLDIFMKAYELMKDTSIYTETDYDLFLWAFNVVITRCWRYVQENEYDELIRPISVPYGDMFNHKEPPNVMVRDSDDQDRVEFVLTQDIDVSDESEGADLFLSYGLTNPHRFLTVFGFCDESMPEVFSQLLFDKQTPELVELGCNDRSKMVYRCDDGGISTAVWDCILYTLLAQVPQEQQLFYSAHLEGNLEEKRRFHKKYALEEALTLRNHVEATANEFRDLVVKIDAMDDDEKAKHPRIDLIRRHNSFLCGVFDRVKSRIDERAQKEVLKRRGITS</sequence>
<evidence type="ECO:0000259" key="2">
    <source>
        <dbReference type="PROSITE" id="PS50280"/>
    </source>
</evidence>
<dbReference type="EMBL" id="BLLK01000047">
    <property type="protein sequence ID" value="GFH55116.1"/>
    <property type="molecule type" value="Genomic_DNA"/>
</dbReference>
<dbReference type="PANTHER" id="PTHR13271">
    <property type="entry name" value="UNCHARACTERIZED PUTATIVE METHYLTRANSFERASE"/>
    <property type="match status" value="1"/>
</dbReference>
<gene>
    <name evidence="3" type="ORF">CTEN210_11592</name>
</gene>
<dbReference type="Gene3D" id="3.90.1410.10">
    <property type="entry name" value="set domain protein methyltransferase, domain 1"/>
    <property type="match status" value="1"/>
</dbReference>
<evidence type="ECO:0000313" key="4">
    <source>
        <dbReference type="Proteomes" id="UP001054902"/>
    </source>
</evidence>
<dbReference type="InterPro" id="IPR001214">
    <property type="entry name" value="SET_dom"/>
</dbReference>
<feature type="signal peptide" evidence="1">
    <location>
        <begin position="1"/>
        <end position="21"/>
    </location>
</feature>
<name>A0AAD3D1L3_9STRA</name>
<dbReference type="GO" id="GO:0016279">
    <property type="term" value="F:protein-lysine N-methyltransferase activity"/>
    <property type="evidence" value="ECO:0007669"/>
    <property type="project" value="TreeGrafter"/>
</dbReference>
<dbReference type="Proteomes" id="UP001054902">
    <property type="component" value="Unassembled WGS sequence"/>
</dbReference>
<feature type="domain" description="SET" evidence="2">
    <location>
        <begin position="61"/>
        <end position="294"/>
    </location>
</feature>
<dbReference type="CDD" id="cd10527">
    <property type="entry name" value="SET_LSMT"/>
    <property type="match status" value="1"/>
</dbReference>
<keyword evidence="1" id="KW-0732">Signal</keyword>
<dbReference type="PROSITE" id="PS50280">
    <property type="entry name" value="SET"/>
    <property type="match status" value="1"/>
</dbReference>
<organism evidence="3 4">
    <name type="scientific">Chaetoceros tenuissimus</name>
    <dbReference type="NCBI Taxonomy" id="426638"/>
    <lineage>
        <taxon>Eukaryota</taxon>
        <taxon>Sar</taxon>
        <taxon>Stramenopiles</taxon>
        <taxon>Ochrophyta</taxon>
        <taxon>Bacillariophyta</taxon>
        <taxon>Coscinodiscophyceae</taxon>
        <taxon>Chaetocerotophycidae</taxon>
        <taxon>Chaetocerotales</taxon>
        <taxon>Chaetocerotaceae</taxon>
        <taxon>Chaetoceros</taxon>
    </lineage>
</organism>
<evidence type="ECO:0000313" key="3">
    <source>
        <dbReference type="EMBL" id="GFH55116.1"/>
    </source>
</evidence>
<evidence type="ECO:0000256" key="1">
    <source>
        <dbReference type="SAM" id="SignalP"/>
    </source>
</evidence>
<proteinExistence type="predicted"/>
<feature type="chain" id="PRO_5041966878" evidence="1">
    <location>
        <begin position="22"/>
        <end position="467"/>
    </location>
</feature>
<comment type="caution">
    <text evidence="3">The sequence shown here is derived from an EMBL/GenBank/DDBJ whole genome shotgun (WGS) entry which is preliminary data.</text>
</comment>
<dbReference type="PANTHER" id="PTHR13271:SF137">
    <property type="entry name" value="SET DOMAIN-CONTAINING PROTEIN"/>
    <property type="match status" value="1"/>
</dbReference>
<keyword evidence="4" id="KW-1185">Reference proteome</keyword>
<dbReference type="InterPro" id="IPR050600">
    <property type="entry name" value="SETD3_SETD6_MTase"/>
</dbReference>
<reference evidence="3 4" key="1">
    <citation type="journal article" date="2021" name="Sci. Rep.">
        <title>The genome of the diatom Chaetoceros tenuissimus carries an ancient integrated fragment of an extant virus.</title>
        <authorList>
            <person name="Hongo Y."/>
            <person name="Kimura K."/>
            <person name="Takaki Y."/>
            <person name="Yoshida Y."/>
            <person name="Baba S."/>
            <person name="Kobayashi G."/>
            <person name="Nagasaki K."/>
            <person name="Hano T."/>
            <person name="Tomaru Y."/>
        </authorList>
    </citation>
    <scope>NUCLEOTIDE SEQUENCE [LARGE SCALE GENOMIC DNA]</scope>
    <source>
        <strain evidence="3 4">NIES-3715</strain>
    </source>
</reference>
<dbReference type="SUPFAM" id="SSF82199">
    <property type="entry name" value="SET domain"/>
    <property type="match status" value="1"/>
</dbReference>
<dbReference type="InterPro" id="IPR046341">
    <property type="entry name" value="SET_dom_sf"/>
</dbReference>